<protein>
    <submittedName>
        <fullName evidence="1">Uncharacterized protein</fullName>
    </submittedName>
</protein>
<evidence type="ECO:0000313" key="1">
    <source>
        <dbReference type="EMBL" id="KKM68705.1"/>
    </source>
</evidence>
<name>A0A0F9LWH6_9ZZZZ</name>
<dbReference type="EMBL" id="LAZR01010121">
    <property type="protein sequence ID" value="KKM68705.1"/>
    <property type="molecule type" value="Genomic_DNA"/>
</dbReference>
<accession>A0A0F9LWH6</accession>
<reference evidence="1" key="1">
    <citation type="journal article" date="2015" name="Nature">
        <title>Complex archaea that bridge the gap between prokaryotes and eukaryotes.</title>
        <authorList>
            <person name="Spang A."/>
            <person name="Saw J.H."/>
            <person name="Jorgensen S.L."/>
            <person name="Zaremba-Niedzwiedzka K."/>
            <person name="Martijn J."/>
            <person name="Lind A.E."/>
            <person name="van Eijk R."/>
            <person name="Schleper C."/>
            <person name="Guy L."/>
            <person name="Ettema T.J."/>
        </authorList>
    </citation>
    <scope>NUCLEOTIDE SEQUENCE</scope>
</reference>
<comment type="caution">
    <text evidence="1">The sequence shown here is derived from an EMBL/GenBank/DDBJ whole genome shotgun (WGS) entry which is preliminary data.</text>
</comment>
<dbReference type="AlphaFoldDB" id="A0A0F9LWH6"/>
<gene>
    <name evidence="1" type="ORF">LCGC14_1458200</name>
</gene>
<proteinExistence type="predicted"/>
<sequence>MPTTIPTTATEIKVFKAKRAVGRNEPDQVNKVVCLECPWEYTSKPGQRPEIAVVHGKEHHRTSGHRLELHCVIELFVDTIPSREVRR</sequence>
<organism evidence="1">
    <name type="scientific">marine sediment metagenome</name>
    <dbReference type="NCBI Taxonomy" id="412755"/>
    <lineage>
        <taxon>unclassified sequences</taxon>
        <taxon>metagenomes</taxon>
        <taxon>ecological metagenomes</taxon>
    </lineage>
</organism>